<accession>A0A6N7X0H2</accession>
<reference evidence="1 2" key="1">
    <citation type="submission" date="2019-08" db="EMBL/GenBank/DDBJ databases">
        <title>In-depth cultivation of the pig gut microbiome towards novel bacterial diversity and tailored functional studies.</title>
        <authorList>
            <person name="Wylensek D."/>
            <person name="Hitch T.C.A."/>
            <person name="Clavel T."/>
        </authorList>
    </citation>
    <scope>NUCLEOTIDE SEQUENCE [LARGE SCALE GENOMIC DNA]</scope>
    <source>
        <strain evidence="1 2">BL-178-WT-3A</strain>
    </source>
</reference>
<dbReference type="EMBL" id="VUNP01000002">
    <property type="protein sequence ID" value="MST52937.1"/>
    <property type="molecule type" value="Genomic_DNA"/>
</dbReference>
<dbReference type="GO" id="GO:0004519">
    <property type="term" value="F:endonuclease activity"/>
    <property type="evidence" value="ECO:0007669"/>
    <property type="project" value="UniProtKB-KW"/>
</dbReference>
<dbReference type="AlphaFoldDB" id="A0A6N7X0H2"/>
<evidence type="ECO:0000313" key="1">
    <source>
        <dbReference type="EMBL" id="MST52937.1"/>
    </source>
</evidence>
<keyword evidence="1" id="KW-0255">Endonuclease</keyword>
<keyword evidence="1" id="KW-0540">Nuclease</keyword>
<proteinExistence type="predicted"/>
<dbReference type="InterPro" id="IPR018573">
    <property type="entry name" value="Restrct_endonuc_II_AlwI"/>
</dbReference>
<dbReference type="Pfam" id="PF09491">
    <property type="entry name" value="RE_AlwI"/>
    <property type="match status" value="1"/>
</dbReference>
<organism evidence="1 2">
    <name type="scientific">Streptococcus alactolyticus</name>
    <dbReference type="NCBI Taxonomy" id="29389"/>
    <lineage>
        <taxon>Bacteria</taxon>
        <taxon>Bacillati</taxon>
        <taxon>Bacillota</taxon>
        <taxon>Bacilli</taxon>
        <taxon>Lactobacillales</taxon>
        <taxon>Streptococcaceae</taxon>
        <taxon>Streptococcus</taxon>
    </lineage>
</organism>
<dbReference type="RefSeq" id="WP_154454168.1">
    <property type="nucleotide sequence ID" value="NZ_JBNPNQ010000051.1"/>
</dbReference>
<keyword evidence="1" id="KW-0378">Hydrolase</keyword>
<protein>
    <submittedName>
        <fullName evidence="1">AlwI family type II restriction endonuclease</fullName>
    </submittedName>
</protein>
<evidence type="ECO:0000313" key="2">
    <source>
        <dbReference type="Proteomes" id="UP000471052"/>
    </source>
</evidence>
<comment type="caution">
    <text evidence="1">The sequence shown here is derived from an EMBL/GenBank/DDBJ whole genome shotgun (WGS) entry which is preliminary data.</text>
</comment>
<sequence>MFDYETQLNVFKELYNDIIQLGDFRTRETETKTAEEYMKKKLRNWGDYTDSIFRILRATGVVVFSKGRTLTISSERIDEIKYILKKVDREIVCTDMNRNDFDLYISNPHEPILLNDNKDSLIKTLESIGSFGNNKEDIYVLKHRLNQQRIFRKQKKSRRRDTKIKSAF</sequence>
<gene>
    <name evidence="1" type="ORF">FYJ82_00460</name>
</gene>
<dbReference type="Proteomes" id="UP000471052">
    <property type="component" value="Unassembled WGS sequence"/>
</dbReference>
<name>A0A6N7X0H2_STRAY</name>